<evidence type="ECO:0000313" key="2">
    <source>
        <dbReference type="Proteomes" id="UP001566132"/>
    </source>
</evidence>
<dbReference type="Proteomes" id="UP001566132">
    <property type="component" value="Unassembled WGS sequence"/>
</dbReference>
<dbReference type="EMBL" id="JBDJPC010000004">
    <property type="protein sequence ID" value="KAL1506018.1"/>
    <property type="molecule type" value="Genomic_DNA"/>
</dbReference>
<evidence type="ECO:0000313" key="1">
    <source>
        <dbReference type="EMBL" id="KAL1506018.1"/>
    </source>
</evidence>
<organism evidence="1 2">
    <name type="scientific">Hypothenemus hampei</name>
    <name type="common">Coffee berry borer</name>
    <dbReference type="NCBI Taxonomy" id="57062"/>
    <lineage>
        <taxon>Eukaryota</taxon>
        <taxon>Metazoa</taxon>
        <taxon>Ecdysozoa</taxon>
        <taxon>Arthropoda</taxon>
        <taxon>Hexapoda</taxon>
        <taxon>Insecta</taxon>
        <taxon>Pterygota</taxon>
        <taxon>Neoptera</taxon>
        <taxon>Endopterygota</taxon>
        <taxon>Coleoptera</taxon>
        <taxon>Polyphaga</taxon>
        <taxon>Cucujiformia</taxon>
        <taxon>Curculionidae</taxon>
        <taxon>Scolytinae</taxon>
        <taxon>Hypothenemus</taxon>
    </lineage>
</organism>
<name>A0ABD1EYA0_HYPHA</name>
<dbReference type="AlphaFoldDB" id="A0ABD1EYA0"/>
<protein>
    <submittedName>
        <fullName evidence="1">Uncharacterized protein</fullName>
    </submittedName>
</protein>
<sequence length="165" mass="19345">MLTRFVVIERNPQLRKKMRLTPFLLLYLLQSNCKALFDDELDLTCKGKTFRNVTLTAYFPDYTDSDHEFGYQDKRGRKLRTLQDYLDDRAEFVTLSMDDHLGIPYGTQVCIPELNKHFGHKILLEVRDSSYDLLGRGYSRADICVRTEIDSYDLNVNKFVTLVFV</sequence>
<reference evidence="1 2" key="1">
    <citation type="submission" date="2024-05" db="EMBL/GenBank/DDBJ databases">
        <title>Genetic variation in Jamaican populations of the coffee berry borer (Hypothenemus hampei).</title>
        <authorList>
            <person name="Errbii M."/>
            <person name="Myrie A."/>
        </authorList>
    </citation>
    <scope>NUCLEOTIDE SEQUENCE [LARGE SCALE GENOMIC DNA]</scope>
    <source>
        <strain evidence="1">JA-Hopewell-2020-01-JO</strain>
        <tissue evidence="1">Whole body</tissue>
    </source>
</reference>
<proteinExistence type="predicted"/>
<accession>A0ABD1EYA0</accession>
<keyword evidence="2" id="KW-1185">Reference proteome</keyword>
<gene>
    <name evidence="1" type="ORF">ABEB36_005455</name>
</gene>
<comment type="caution">
    <text evidence="1">The sequence shown here is derived from an EMBL/GenBank/DDBJ whole genome shotgun (WGS) entry which is preliminary data.</text>
</comment>